<dbReference type="PANTHER" id="PTHR30566">
    <property type="entry name" value="YNAI-RELATED MECHANOSENSITIVE ION CHANNEL"/>
    <property type="match status" value="1"/>
</dbReference>
<organism evidence="7 8">
    <name type="scientific">Georgfuchsia toluolica</name>
    <dbReference type="NCBI Taxonomy" id="424218"/>
    <lineage>
        <taxon>Bacteria</taxon>
        <taxon>Pseudomonadati</taxon>
        <taxon>Pseudomonadota</taxon>
        <taxon>Betaproteobacteria</taxon>
        <taxon>Nitrosomonadales</taxon>
        <taxon>Sterolibacteriaceae</taxon>
        <taxon>Georgfuchsia</taxon>
    </lineage>
</organism>
<comment type="caution">
    <text evidence="7">The sequence shown here is derived from an EMBL/GenBank/DDBJ whole genome shotgun (WGS) entry which is preliminary data.</text>
</comment>
<evidence type="ECO:0000259" key="6">
    <source>
        <dbReference type="Pfam" id="PF00924"/>
    </source>
</evidence>
<evidence type="ECO:0000256" key="4">
    <source>
        <dbReference type="ARBA" id="ARBA00023136"/>
    </source>
</evidence>
<dbReference type="SUPFAM" id="SSF50182">
    <property type="entry name" value="Sm-like ribonucleoproteins"/>
    <property type="match status" value="1"/>
</dbReference>
<dbReference type="Gene3D" id="1.10.287.1260">
    <property type="match status" value="1"/>
</dbReference>
<evidence type="ECO:0000256" key="1">
    <source>
        <dbReference type="ARBA" id="ARBA00004370"/>
    </source>
</evidence>
<evidence type="ECO:0000313" key="8">
    <source>
        <dbReference type="Proteomes" id="UP000742786"/>
    </source>
</evidence>
<feature type="transmembrane region" description="Helical" evidence="5">
    <location>
        <begin position="20"/>
        <end position="39"/>
    </location>
</feature>
<keyword evidence="8" id="KW-1185">Reference proteome</keyword>
<sequence>MPAYDFFDWNLHPWMEAGVSALAALLVAAIVYRIGRLVLRRVAAPYVTASVVLRRAERPFEFILPLLGLQVVWNNAASDLHLIELVRHLNSLLLIVAITWLGIQGIRGAFDAVIARHPLDVADNLEARRIQTQSRVISRVLMSLVALIGLSSILMSFPYVRQVGMSLLASAGVAGLVAGMAARPVLGNLIAGLQIALSQPIRIDDVVIVENEWGRIEEITGTYVVVQLWDERRLVVPLQWFVEHPFQNWTRSDARIIGTVFLWVDYRMPLQPLRDELARICKGAPEWDGRVALLQVTETSERALQLRVLVSSADAPRNWDLRCLVREALVDYVQKHYPQHLPTLRAGVITGAPEREHDRRPPDAAGSG</sequence>
<dbReference type="Pfam" id="PF00924">
    <property type="entry name" value="MS_channel_2nd"/>
    <property type="match status" value="1"/>
</dbReference>
<dbReference type="PANTHER" id="PTHR30566:SF25">
    <property type="entry name" value="INNER MEMBRANE PROTEIN"/>
    <property type="match status" value="1"/>
</dbReference>
<comment type="subcellular location">
    <subcellularLocation>
        <location evidence="1">Membrane</location>
    </subcellularLocation>
</comment>
<protein>
    <submittedName>
        <fullName evidence="7">Mechanosensitive ion channel family protein</fullName>
    </submittedName>
</protein>
<feature type="domain" description="Mechanosensitive ion channel MscS" evidence="6">
    <location>
        <begin position="185"/>
        <end position="251"/>
    </location>
</feature>
<reference evidence="7" key="1">
    <citation type="submission" date="2021-04" db="EMBL/GenBank/DDBJ databases">
        <authorList>
            <person name="Hornung B."/>
        </authorList>
    </citation>
    <scope>NUCLEOTIDE SEQUENCE</scope>
    <source>
        <strain evidence="7">G5G6</strain>
    </source>
</reference>
<dbReference type="AlphaFoldDB" id="A0A916J345"/>
<dbReference type="GO" id="GO:0008381">
    <property type="term" value="F:mechanosensitive monoatomic ion channel activity"/>
    <property type="evidence" value="ECO:0007669"/>
    <property type="project" value="UniProtKB-ARBA"/>
</dbReference>
<dbReference type="Gene3D" id="2.30.30.60">
    <property type="match status" value="1"/>
</dbReference>
<evidence type="ECO:0000256" key="3">
    <source>
        <dbReference type="ARBA" id="ARBA00022989"/>
    </source>
</evidence>
<feature type="transmembrane region" description="Helical" evidence="5">
    <location>
        <begin position="136"/>
        <end position="157"/>
    </location>
</feature>
<evidence type="ECO:0000313" key="7">
    <source>
        <dbReference type="EMBL" id="CAG4882386.1"/>
    </source>
</evidence>
<dbReference type="InterPro" id="IPR006685">
    <property type="entry name" value="MscS_channel_2nd"/>
</dbReference>
<dbReference type="GO" id="GO:0016020">
    <property type="term" value="C:membrane"/>
    <property type="evidence" value="ECO:0007669"/>
    <property type="project" value="UniProtKB-SubCell"/>
</dbReference>
<dbReference type="InterPro" id="IPR010920">
    <property type="entry name" value="LSM_dom_sf"/>
</dbReference>
<dbReference type="RefSeq" id="WP_220634462.1">
    <property type="nucleotide sequence ID" value="NZ_CAJQUM010000001.1"/>
</dbReference>
<keyword evidence="4 5" id="KW-0472">Membrane</keyword>
<name>A0A916J345_9PROT</name>
<dbReference type="EMBL" id="CAJQUM010000001">
    <property type="protein sequence ID" value="CAG4882386.1"/>
    <property type="molecule type" value="Genomic_DNA"/>
</dbReference>
<dbReference type="Proteomes" id="UP000742786">
    <property type="component" value="Unassembled WGS sequence"/>
</dbReference>
<accession>A0A916J345</accession>
<evidence type="ECO:0000256" key="2">
    <source>
        <dbReference type="ARBA" id="ARBA00022692"/>
    </source>
</evidence>
<proteinExistence type="predicted"/>
<keyword evidence="3 5" id="KW-1133">Transmembrane helix</keyword>
<keyword evidence="2 5" id="KW-0812">Transmembrane</keyword>
<evidence type="ECO:0000256" key="5">
    <source>
        <dbReference type="SAM" id="Phobius"/>
    </source>
</evidence>
<gene>
    <name evidence="7" type="ORF">GTOL_10268</name>
</gene>
<dbReference type="InterPro" id="IPR023408">
    <property type="entry name" value="MscS_beta-dom_sf"/>
</dbReference>